<evidence type="ECO:0000313" key="3">
    <source>
        <dbReference type="Proteomes" id="UP000292082"/>
    </source>
</evidence>
<keyword evidence="1" id="KW-0812">Transmembrane</keyword>
<protein>
    <submittedName>
        <fullName evidence="2">Uncharacterized protein</fullName>
    </submittedName>
</protein>
<name>A0A4Q9PXI5_9APHY</name>
<sequence length="77" mass="8617">MNGCTTCLETTNQLSGSNKHGRFRASTLCSRVYSVNRQLYLSKMLPCAVHVSFILFLPILADHSVESERRNQSLALT</sequence>
<gene>
    <name evidence="2" type="ORF">BD310DRAFT_925228</name>
</gene>
<dbReference type="AlphaFoldDB" id="A0A4Q9PXI5"/>
<keyword evidence="3" id="KW-1185">Reference proteome</keyword>
<reference evidence="2 3" key="1">
    <citation type="submission" date="2019-01" db="EMBL/GenBank/DDBJ databases">
        <title>Draft genome sequences of three monokaryotic isolates of the white-rot basidiomycete fungus Dichomitus squalens.</title>
        <authorList>
            <consortium name="DOE Joint Genome Institute"/>
            <person name="Lopez S.C."/>
            <person name="Andreopoulos B."/>
            <person name="Pangilinan J."/>
            <person name="Lipzen A."/>
            <person name="Riley R."/>
            <person name="Ahrendt S."/>
            <person name="Ng V."/>
            <person name="Barry K."/>
            <person name="Daum C."/>
            <person name="Grigoriev I.V."/>
            <person name="Hilden K.S."/>
            <person name="Makela M.R."/>
            <person name="de Vries R.P."/>
        </authorList>
    </citation>
    <scope>NUCLEOTIDE SEQUENCE [LARGE SCALE GENOMIC DNA]</scope>
    <source>
        <strain evidence="2 3">CBS 464.89</strain>
    </source>
</reference>
<proteinExistence type="predicted"/>
<organism evidence="2 3">
    <name type="scientific">Dichomitus squalens</name>
    <dbReference type="NCBI Taxonomy" id="114155"/>
    <lineage>
        <taxon>Eukaryota</taxon>
        <taxon>Fungi</taxon>
        <taxon>Dikarya</taxon>
        <taxon>Basidiomycota</taxon>
        <taxon>Agaricomycotina</taxon>
        <taxon>Agaricomycetes</taxon>
        <taxon>Polyporales</taxon>
        <taxon>Polyporaceae</taxon>
        <taxon>Dichomitus</taxon>
    </lineage>
</organism>
<keyword evidence="1" id="KW-0472">Membrane</keyword>
<dbReference type="EMBL" id="ML145115">
    <property type="protein sequence ID" value="TBU59279.1"/>
    <property type="molecule type" value="Genomic_DNA"/>
</dbReference>
<dbReference type="Proteomes" id="UP000292082">
    <property type="component" value="Unassembled WGS sequence"/>
</dbReference>
<accession>A0A4Q9PXI5</accession>
<evidence type="ECO:0000256" key="1">
    <source>
        <dbReference type="SAM" id="Phobius"/>
    </source>
</evidence>
<evidence type="ECO:0000313" key="2">
    <source>
        <dbReference type="EMBL" id="TBU59279.1"/>
    </source>
</evidence>
<feature type="transmembrane region" description="Helical" evidence="1">
    <location>
        <begin position="40"/>
        <end position="61"/>
    </location>
</feature>
<keyword evidence="1" id="KW-1133">Transmembrane helix</keyword>